<organism evidence="3 4">
    <name type="scientific">Cytospora mali</name>
    <name type="common">Apple Valsa canker fungus</name>
    <name type="synonym">Valsa mali</name>
    <dbReference type="NCBI Taxonomy" id="578113"/>
    <lineage>
        <taxon>Eukaryota</taxon>
        <taxon>Fungi</taxon>
        <taxon>Dikarya</taxon>
        <taxon>Ascomycota</taxon>
        <taxon>Pezizomycotina</taxon>
        <taxon>Sordariomycetes</taxon>
        <taxon>Sordariomycetidae</taxon>
        <taxon>Diaporthales</taxon>
        <taxon>Cytosporaceae</taxon>
        <taxon>Cytospora</taxon>
    </lineage>
</organism>
<evidence type="ECO:0000313" key="3">
    <source>
        <dbReference type="EMBL" id="KUI60968.1"/>
    </source>
</evidence>
<proteinExistence type="predicted"/>
<feature type="domain" description="Nephrocystin 3-like N-terminal" evidence="2">
    <location>
        <begin position="358"/>
        <end position="533"/>
    </location>
</feature>
<gene>
    <name evidence="3" type="ORF">VP1G_08146</name>
</gene>
<protein>
    <recommendedName>
        <fullName evidence="2">Nephrocystin 3-like N-terminal domain-containing protein</fullName>
    </recommendedName>
</protein>
<accession>A0A194VAS4</accession>
<dbReference type="PANTHER" id="PTHR40619:SF3">
    <property type="entry name" value="FUNGAL STAND N-TERMINAL GOODBYE DOMAIN-CONTAINING PROTEIN"/>
    <property type="match status" value="1"/>
</dbReference>
<reference evidence="4" key="1">
    <citation type="submission" date="2014-12" db="EMBL/GenBank/DDBJ databases">
        <title>Genome Sequence of Valsa Canker Pathogens Uncovers a Specific Adaption of Colonization on Woody Bark.</title>
        <authorList>
            <person name="Yin Z."/>
            <person name="Liu H."/>
            <person name="Gao X."/>
            <person name="Li Z."/>
            <person name="Song N."/>
            <person name="Ke X."/>
            <person name="Dai Q."/>
            <person name="Wu Y."/>
            <person name="Sun Y."/>
            <person name="Xu J.-R."/>
            <person name="Kang Z.K."/>
            <person name="Wang L."/>
            <person name="Huang L."/>
        </authorList>
    </citation>
    <scope>NUCLEOTIDE SEQUENCE [LARGE SCALE GENOMIC DNA]</scope>
    <source>
        <strain evidence="4">SXYL134</strain>
    </source>
</reference>
<dbReference type="AlphaFoldDB" id="A0A194VAS4"/>
<dbReference type="OrthoDB" id="5419927at2759"/>
<name>A0A194VAS4_CYTMA</name>
<evidence type="ECO:0000256" key="1">
    <source>
        <dbReference type="ARBA" id="ARBA00022737"/>
    </source>
</evidence>
<keyword evidence="1" id="KW-0677">Repeat</keyword>
<dbReference type="EMBL" id="KN714763">
    <property type="protein sequence ID" value="KUI60968.1"/>
    <property type="molecule type" value="Genomic_DNA"/>
</dbReference>
<keyword evidence="4" id="KW-1185">Reference proteome</keyword>
<evidence type="ECO:0000313" key="4">
    <source>
        <dbReference type="Proteomes" id="UP000078576"/>
    </source>
</evidence>
<dbReference type="InterPro" id="IPR056884">
    <property type="entry name" value="NPHP3-like_N"/>
</dbReference>
<dbReference type="Proteomes" id="UP000078576">
    <property type="component" value="Unassembled WGS sequence"/>
</dbReference>
<dbReference type="STRING" id="694573.A0A194VAS4"/>
<dbReference type="PANTHER" id="PTHR40619">
    <property type="entry name" value="FUNGAL STAND N-TERMINAL GOODBYE DOMAIN-CONTAINING PROTEIN"/>
    <property type="match status" value="1"/>
</dbReference>
<evidence type="ECO:0000259" key="2">
    <source>
        <dbReference type="Pfam" id="PF24883"/>
    </source>
</evidence>
<sequence length="580" mass="66145">METWETESPLSAHDVMPPRPLAEPVAALRCWDSLFTRAMESFKVKHADEPESIVKLKYSIRDKKDWTGVFEQLETAKKQYCKEDQGFKPVFRKVYRKFAEHVAQPLLGVSKFVPDVDYVTPVLGAVQVLLEAAKKAATVREVILRGFDDIEMTFSQIELFTQIYPGDENVTRASVDLIVATFHAIESVISFFIKSIWRRATSATLKKQDYQKPILDSLQDIKSQSESLIREADNSEKYEMSRAMRTIMIATTSWKSAIQQIRQDQIIIRQELKNGFKKLLDEFEANQTAQNEHLRILASTSRSPSPAPPVESGTTEQHITPQELLEWINIPDLASQDLEQIEEKRRTRVPAQERARAEQLIQVSPIQEWLRSPRSSQLLVHGNYDMKRYISGLSLFCTTLIQSVAERAPRFLHLTFFCGLHTDSITDRHTGGLALIQSFICQLLCQFDFSRKLPTSMIVKEMVQKGDIHELCGLFKQLVNLLPNSVVLVCLIDGILYYEREEFLEDMGHVLVTILRISSEQSTKATVKVLITSPTRTTEARKPFRDDLIVSMDALALPGMVASKGRLERQLKEGQDDLLD</sequence>
<dbReference type="Pfam" id="PF24883">
    <property type="entry name" value="NPHP3_N"/>
    <property type="match status" value="1"/>
</dbReference>